<sequence>MRDQEAGASPVLAEFSLLSLFNLFFKLPSQAKRTSDRSRAAGDSAARRSEHGQQAAARARMVANRELVFKIVRDAMLLSEVLSGSYKFKVLSLSRKGNKFAVLMDTSAPLQGGPGRQVEVESLVIRLAERRHGIVVTAMYWRSVDRQGAVAVMQAPRTTRVNFETRDALARVNAVGQSDLSSTNFGEIN</sequence>
<proteinExistence type="predicted"/>
<evidence type="ECO:0000256" key="1">
    <source>
        <dbReference type="SAM" id="MobiDB-lite"/>
    </source>
</evidence>
<organism evidence="2 3">
    <name type="scientific">Rhodoferax sediminis</name>
    <dbReference type="NCBI Taxonomy" id="2509614"/>
    <lineage>
        <taxon>Bacteria</taxon>
        <taxon>Pseudomonadati</taxon>
        <taxon>Pseudomonadota</taxon>
        <taxon>Betaproteobacteria</taxon>
        <taxon>Burkholderiales</taxon>
        <taxon>Comamonadaceae</taxon>
        <taxon>Rhodoferax</taxon>
    </lineage>
</organism>
<dbReference type="EMBL" id="CP035503">
    <property type="protein sequence ID" value="QDL37751.1"/>
    <property type="molecule type" value="Genomic_DNA"/>
</dbReference>
<feature type="compositionally biased region" description="Basic and acidic residues" evidence="1">
    <location>
        <begin position="35"/>
        <end position="51"/>
    </location>
</feature>
<dbReference type="OrthoDB" id="8903872at2"/>
<reference evidence="2 3" key="1">
    <citation type="submission" date="2019-01" db="EMBL/GenBank/DDBJ databases">
        <title>Genomic insights into a novel species Rhodoferax sp.</title>
        <authorList>
            <person name="Jin L."/>
        </authorList>
    </citation>
    <scope>NUCLEOTIDE SEQUENCE [LARGE SCALE GENOMIC DNA]</scope>
    <source>
        <strain evidence="2 3">CHu59-6-5</strain>
    </source>
</reference>
<feature type="region of interest" description="Disordered" evidence="1">
    <location>
        <begin position="35"/>
        <end position="56"/>
    </location>
</feature>
<accession>A0A515DBG0</accession>
<gene>
    <name evidence="2" type="ORF">EUB48_11070</name>
</gene>
<name>A0A515DBG0_9BURK</name>
<evidence type="ECO:0000313" key="2">
    <source>
        <dbReference type="EMBL" id="QDL37751.1"/>
    </source>
</evidence>
<dbReference type="Proteomes" id="UP000316798">
    <property type="component" value="Chromosome"/>
</dbReference>
<protein>
    <submittedName>
        <fullName evidence="2">Uncharacterized protein</fullName>
    </submittedName>
</protein>
<dbReference type="AlphaFoldDB" id="A0A515DBG0"/>
<evidence type="ECO:0000313" key="3">
    <source>
        <dbReference type="Proteomes" id="UP000316798"/>
    </source>
</evidence>
<keyword evidence="3" id="KW-1185">Reference proteome</keyword>
<dbReference type="RefSeq" id="WP_142819125.1">
    <property type="nucleotide sequence ID" value="NZ_CP035503.1"/>
</dbReference>
<dbReference type="KEGG" id="rhf:EUB48_11070"/>